<name>A0ABR7I9X2_9FIRM</name>
<dbReference type="PRINTS" id="PR00473">
    <property type="entry name" value="GALCTOKINASE"/>
</dbReference>
<evidence type="ECO:0000256" key="1">
    <source>
        <dbReference type="ARBA" id="ARBA00006566"/>
    </source>
</evidence>
<reference evidence="7 8" key="1">
    <citation type="submission" date="2020-08" db="EMBL/GenBank/DDBJ databases">
        <title>Genome public.</title>
        <authorList>
            <person name="Liu C."/>
            <person name="Sun Q."/>
        </authorList>
    </citation>
    <scope>NUCLEOTIDE SEQUENCE [LARGE SCALE GENOMIC DNA]</scope>
    <source>
        <strain evidence="7 8">BX0805</strain>
    </source>
</reference>
<comment type="caution">
    <text evidence="7">The sequence shown here is derived from an EMBL/GenBank/DDBJ whole genome shotgun (WGS) entry which is preliminary data.</text>
</comment>
<dbReference type="PANTHER" id="PTHR10457:SF7">
    <property type="entry name" value="GALACTOKINASE-RELATED"/>
    <property type="match status" value="1"/>
</dbReference>
<keyword evidence="2" id="KW-0547">Nucleotide-binding</keyword>
<dbReference type="PANTHER" id="PTHR10457">
    <property type="entry name" value="MEVALONATE KINASE/GALACTOKINASE"/>
    <property type="match status" value="1"/>
</dbReference>
<dbReference type="Pfam" id="PF10509">
    <property type="entry name" value="GalKase_gal_bdg"/>
    <property type="match status" value="1"/>
</dbReference>
<evidence type="ECO:0000256" key="3">
    <source>
        <dbReference type="ARBA" id="ARBA00022777"/>
    </source>
</evidence>
<dbReference type="Gene3D" id="3.30.230.10">
    <property type="match status" value="1"/>
</dbReference>
<evidence type="ECO:0000259" key="5">
    <source>
        <dbReference type="Pfam" id="PF00288"/>
    </source>
</evidence>
<dbReference type="RefSeq" id="WP_022516127.1">
    <property type="nucleotide sequence ID" value="NZ_JACOQH010000003.1"/>
</dbReference>
<comment type="similarity">
    <text evidence="1">Belongs to the GHMP kinase family. GalK subfamily.</text>
</comment>
<dbReference type="Pfam" id="PF00288">
    <property type="entry name" value="GHMP_kinases_N"/>
    <property type="match status" value="1"/>
</dbReference>
<dbReference type="PIRSF" id="PIRSF000530">
    <property type="entry name" value="Galactokinase"/>
    <property type="match status" value="1"/>
</dbReference>
<dbReference type="EMBL" id="JACOQH010000003">
    <property type="protein sequence ID" value="MBC5753559.1"/>
    <property type="molecule type" value="Genomic_DNA"/>
</dbReference>
<evidence type="ECO:0000256" key="2">
    <source>
        <dbReference type="ARBA" id="ARBA00022741"/>
    </source>
</evidence>
<dbReference type="InterPro" id="IPR006206">
    <property type="entry name" value="Mevalonate/galactokinase"/>
</dbReference>
<feature type="domain" description="Galactokinase N-terminal" evidence="6">
    <location>
        <begin position="29"/>
        <end position="76"/>
    </location>
</feature>
<dbReference type="Proteomes" id="UP000621540">
    <property type="component" value="Unassembled WGS sequence"/>
</dbReference>
<dbReference type="InterPro" id="IPR020568">
    <property type="entry name" value="Ribosomal_Su5_D2-typ_SF"/>
</dbReference>
<keyword evidence="3" id="KW-0418">Kinase</keyword>
<dbReference type="PRINTS" id="PR00959">
    <property type="entry name" value="MEVGALKINASE"/>
</dbReference>
<evidence type="ECO:0000313" key="8">
    <source>
        <dbReference type="Proteomes" id="UP000621540"/>
    </source>
</evidence>
<keyword evidence="3" id="KW-0808">Transferase</keyword>
<accession>A0ABR7I9X2</accession>
<dbReference type="Gene3D" id="3.30.70.890">
    <property type="entry name" value="GHMP kinase, C-terminal domain"/>
    <property type="match status" value="1"/>
</dbReference>
<keyword evidence="4" id="KW-0067">ATP-binding</keyword>
<evidence type="ECO:0000256" key="4">
    <source>
        <dbReference type="ARBA" id="ARBA00022840"/>
    </source>
</evidence>
<dbReference type="InterPro" id="IPR000705">
    <property type="entry name" value="Galactokinase"/>
</dbReference>
<proteinExistence type="inferred from homology"/>
<dbReference type="SUPFAM" id="SSF55060">
    <property type="entry name" value="GHMP Kinase, C-terminal domain"/>
    <property type="match status" value="1"/>
</dbReference>
<evidence type="ECO:0000259" key="6">
    <source>
        <dbReference type="Pfam" id="PF10509"/>
    </source>
</evidence>
<feature type="domain" description="GHMP kinase N-terminal" evidence="5">
    <location>
        <begin position="122"/>
        <end position="200"/>
    </location>
</feature>
<organism evidence="7 8">
    <name type="scientific">Roseburia yibonii</name>
    <dbReference type="NCBI Taxonomy" id="2763063"/>
    <lineage>
        <taxon>Bacteria</taxon>
        <taxon>Bacillati</taxon>
        <taxon>Bacillota</taxon>
        <taxon>Clostridia</taxon>
        <taxon>Lachnospirales</taxon>
        <taxon>Lachnospiraceae</taxon>
        <taxon>Roseburia</taxon>
    </lineage>
</organism>
<dbReference type="InterPro" id="IPR036554">
    <property type="entry name" value="GHMP_kinase_C_sf"/>
</dbReference>
<gene>
    <name evidence="7" type="ORF">H8Z76_05860</name>
</gene>
<sequence length="410" mass="45598">MNLPEQAKLKEIYGETEKCGARFESLADNFEKIYHHDHAEYFTSPGRTEIIGNHTDHNGGKVIAGSINLDTIGAACPNDSDIIRITSEGYDEIVVDLTKLTRENYPAGTPALVAGMMEGAKKNGFKTAGFDAYVSTNVIAAAGVSSSASFEMLVCSIVNHFFNNEKMTFTDYAKIGQYAENVYWDKSSGMMDQMACAVGGPVLFDFADRNDLKYQKLDFSFGMFGYRLVIVNTGKNHADLSREYSEIPDEMKAVAKILGKELLHETTLDDLLAHCNEIEDDRALLRAIHFFEETSRVEQAAEAIRNKKYDDVLRLMDESGNSSWELLQNCYSMQDCHEQKITRTLALTKLFLKKINDGMCRVHGGGFAGVIAAIVPEAEMENYVNYIAQYVGKENVYPMDIRAIGAAHIG</sequence>
<keyword evidence="8" id="KW-1185">Reference proteome</keyword>
<dbReference type="InterPro" id="IPR014721">
    <property type="entry name" value="Ribsml_uS5_D2-typ_fold_subgr"/>
</dbReference>
<evidence type="ECO:0000313" key="7">
    <source>
        <dbReference type="EMBL" id="MBC5753559.1"/>
    </source>
</evidence>
<dbReference type="SUPFAM" id="SSF54211">
    <property type="entry name" value="Ribosomal protein S5 domain 2-like"/>
    <property type="match status" value="1"/>
</dbReference>
<dbReference type="InterPro" id="IPR019539">
    <property type="entry name" value="GalKase_N"/>
</dbReference>
<protein>
    <submittedName>
        <fullName evidence="7">Galactokinase</fullName>
    </submittedName>
</protein>
<dbReference type="InterPro" id="IPR006204">
    <property type="entry name" value="GHMP_kinase_N_dom"/>
</dbReference>